<dbReference type="Gene3D" id="3.10.129.10">
    <property type="entry name" value="Hotdog Thioesterase"/>
    <property type="match status" value="1"/>
</dbReference>
<keyword evidence="22" id="KW-1185">Reference proteome</keyword>
<dbReference type="CDD" id="cd03443">
    <property type="entry name" value="PaaI_thioesterase"/>
    <property type="match status" value="1"/>
</dbReference>
<comment type="subunit">
    <text evidence="15">Homotetramer. Interacts with PCTP.</text>
</comment>
<keyword evidence="7" id="KW-0378">Hydrolase</keyword>
<dbReference type="HAMAP" id="MF_00273">
    <property type="entry name" value="Ribosomal_eL20"/>
    <property type="match status" value="1"/>
</dbReference>
<dbReference type="GO" id="GO:0005819">
    <property type="term" value="C:spindle"/>
    <property type="evidence" value="ECO:0007669"/>
    <property type="project" value="UniProtKB-SubCell"/>
</dbReference>
<dbReference type="FunFam" id="3.10.20.10:FF:000002">
    <property type="entry name" value="60S ribosomal protein L18a"/>
    <property type="match status" value="1"/>
</dbReference>
<feature type="domain" description="Thioesterase" evidence="20">
    <location>
        <begin position="58"/>
        <end position="131"/>
    </location>
</feature>
<dbReference type="EMBL" id="JAUUTY010000002">
    <property type="protein sequence ID" value="KAK1683268.1"/>
    <property type="molecule type" value="Genomic_DNA"/>
</dbReference>
<gene>
    <name evidence="21" type="ORF">QYE76_044116</name>
</gene>
<reference evidence="21" key="1">
    <citation type="submission" date="2023-07" db="EMBL/GenBank/DDBJ databases">
        <title>A chromosome-level genome assembly of Lolium multiflorum.</title>
        <authorList>
            <person name="Chen Y."/>
            <person name="Copetti D."/>
            <person name="Kolliker R."/>
            <person name="Studer B."/>
        </authorList>
    </citation>
    <scope>NUCLEOTIDE SEQUENCE</scope>
    <source>
        <strain evidence="21">02402/16</strain>
        <tissue evidence="21">Leaf</tissue>
    </source>
</reference>
<evidence type="ECO:0000256" key="7">
    <source>
        <dbReference type="ARBA" id="ARBA00022801"/>
    </source>
</evidence>
<dbReference type="PANTHER" id="PTHR21660">
    <property type="entry name" value="THIOESTERASE SUPERFAMILY MEMBER-RELATED"/>
    <property type="match status" value="1"/>
</dbReference>
<accession>A0AAD8WYT7</accession>
<dbReference type="GO" id="GO:0006629">
    <property type="term" value="P:lipid metabolic process"/>
    <property type="evidence" value="ECO:0007669"/>
    <property type="project" value="UniProtKB-KW"/>
</dbReference>
<evidence type="ECO:0000256" key="4">
    <source>
        <dbReference type="ARBA" id="ARBA00004514"/>
    </source>
</evidence>
<evidence type="ECO:0000313" key="22">
    <source>
        <dbReference type="Proteomes" id="UP001231189"/>
    </source>
</evidence>
<keyword evidence="11" id="KW-0206">Cytoskeleton</keyword>
<dbReference type="Pfam" id="PF03061">
    <property type="entry name" value="4HBT"/>
    <property type="match status" value="1"/>
</dbReference>
<dbReference type="NCBIfam" id="TIGR00369">
    <property type="entry name" value="unchar_dom_1"/>
    <property type="match status" value="1"/>
</dbReference>
<organism evidence="21 22">
    <name type="scientific">Lolium multiflorum</name>
    <name type="common">Italian ryegrass</name>
    <name type="synonym">Lolium perenne subsp. multiflorum</name>
    <dbReference type="NCBI Taxonomy" id="4521"/>
    <lineage>
        <taxon>Eukaryota</taxon>
        <taxon>Viridiplantae</taxon>
        <taxon>Streptophyta</taxon>
        <taxon>Embryophyta</taxon>
        <taxon>Tracheophyta</taxon>
        <taxon>Spermatophyta</taxon>
        <taxon>Magnoliopsida</taxon>
        <taxon>Liliopsida</taxon>
        <taxon>Poales</taxon>
        <taxon>Poaceae</taxon>
        <taxon>BOP clade</taxon>
        <taxon>Pooideae</taxon>
        <taxon>Poodae</taxon>
        <taxon>Poeae</taxon>
        <taxon>Poeae Chloroplast Group 2 (Poeae type)</taxon>
        <taxon>Loliodinae</taxon>
        <taxon>Loliinae</taxon>
        <taxon>Lolium</taxon>
    </lineage>
</organism>
<dbReference type="PANTHER" id="PTHR21660:SF37">
    <property type="entry name" value="OS04G0436100 PROTEIN"/>
    <property type="match status" value="1"/>
</dbReference>
<evidence type="ECO:0000256" key="14">
    <source>
        <dbReference type="ARBA" id="ARBA00058205"/>
    </source>
</evidence>
<evidence type="ECO:0000256" key="6">
    <source>
        <dbReference type="ARBA" id="ARBA00022490"/>
    </source>
</evidence>
<evidence type="ECO:0000256" key="1">
    <source>
        <dbReference type="ARBA" id="ARBA00004123"/>
    </source>
</evidence>
<dbReference type="Proteomes" id="UP001231189">
    <property type="component" value="Unassembled WGS sequence"/>
</dbReference>
<dbReference type="Gene3D" id="3.10.20.10">
    <property type="match status" value="1"/>
</dbReference>
<protein>
    <recommendedName>
        <fullName evidence="16">Acyl-coenzyme A thioesterase 13</fullName>
    </recommendedName>
    <alternativeName>
        <fullName evidence="17">Hotdog-fold thioesterase superfamily member 2</fullName>
    </alternativeName>
    <alternativeName>
        <fullName evidence="18">Thioesterase superfamily member 2</fullName>
    </alternativeName>
</protein>
<evidence type="ECO:0000256" key="13">
    <source>
        <dbReference type="ARBA" id="ARBA00052976"/>
    </source>
</evidence>
<dbReference type="InterPro" id="IPR006683">
    <property type="entry name" value="Thioestr_dom"/>
</dbReference>
<comment type="caution">
    <text evidence="21">The sequence shown here is derived from an EMBL/GenBank/DDBJ whole genome shotgun (WGS) entry which is preliminary data.</text>
</comment>
<evidence type="ECO:0000256" key="11">
    <source>
        <dbReference type="ARBA" id="ARBA00023212"/>
    </source>
</evidence>
<keyword evidence="9" id="KW-0443">Lipid metabolism</keyword>
<comment type="similarity">
    <text evidence="5">Belongs to the thioesterase PaaI family.</text>
</comment>
<dbReference type="AlphaFoldDB" id="A0AAD8WYT7"/>
<dbReference type="FunFam" id="3.10.129.10:FF:000021">
    <property type="entry name" value="Acyl-coenzyme A thioesterase 13"/>
    <property type="match status" value="1"/>
</dbReference>
<comment type="function">
    <text evidence="14">Catalyzes the hydrolysis of acyl-CoAs into free fatty acids and coenzyme A (CoASH), regulating their respective intracellular levels. Has acyl-CoA thioesterase activity towards medium (C12) and long-chain (C18) fatty acyl-CoA substrates. Can also hydrolyze 3-hydroxyphenylacetyl-CoA and 3,4-dihydroxyphenylacetyl-CoA (in vitro). May play a role in controlling adaptive thermogenesis.</text>
</comment>
<dbReference type="InterPro" id="IPR003736">
    <property type="entry name" value="PAAI_dom"/>
</dbReference>
<keyword evidence="8" id="KW-0007">Acetylation</keyword>
<dbReference type="GO" id="GO:0005634">
    <property type="term" value="C:nucleus"/>
    <property type="evidence" value="ECO:0007669"/>
    <property type="project" value="UniProtKB-SubCell"/>
</dbReference>
<keyword evidence="10" id="KW-0496">Mitochondrion</keyword>
<evidence type="ECO:0000256" key="12">
    <source>
        <dbReference type="ARBA" id="ARBA00023242"/>
    </source>
</evidence>
<evidence type="ECO:0000256" key="16">
    <source>
        <dbReference type="ARBA" id="ARBA00067273"/>
    </source>
</evidence>
<comment type="subcellular location">
    <subcellularLocation>
        <location evidence="3">Cytoplasm</location>
        <location evidence="3">Cytoskeleton</location>
        <location evidence="3">Spindle</location>
    </subcellularLocation>
    <subcellularLocation>
        <location evidence="4">Cytoplasm</location>
        <location evidence="4">Cytosol</location>
    </subcellularLocation>
    <subcellularLocation>
        <location evidence="2">Mitochondrion</location>
    </subcellularLocation>
    <subcellularLocation>
        <location evidence="1">Nucleus</location>
    </subcellularLocation>
</comment>
<dbReference type="GO" id="GO:0005829">
    <property type="term" value="C:cytosol"/>
    <property type="evidence" value="ECO:0007669"/>
    <property type="project" value="UniProtKB-SubCell"/>
</dbReference>
<comment type="catalytic activity">
    <reaction evidence="13">
        <text>a fatty acyl-CoA + H2O = a fatty acid + CoA + H(+)</text>
        <dbReference type="Rhea" id="RHEA:16781"/>
        <dbReference type="ChEBI" id="CHEBI:15377"/>
        <dbReference type="ChEBI" id="CHEBI:15378"/>
        <dbReference type="ChEBI" id="CHEBI:28868"/>
        <dbReference type="ChEBI" id="CHEBI:57287"/>
        <dbReference type="ChEBI" id="CHEBI:77636"/>
    </reaction>
    <physiologicalReaction direction="left-to-right" evidence="13">
        <dbReference type="Rhea" id="RHEA:16782"/>
    </physiologicalReaction>
</comment>
<sequence length="251" mass="27629">MDPGAVRRTLEPTASPEDISGSTPYDSFVISGVRLDAADHGRVLCSFLVTPRHASPQGYLLSGVTATLADQMGSAVIYSIGVGPSGVSLEISVSYLDTATVGEEIEVEGKLLRAGKSVCVISIDFRKKRTGKLIAQARHTKYLAFHQYQVVGRALPTPGDEQPKIYRMKLWATNEVRAKSKFWYFLRKLKKVKKANGQMLAINEEEIEVEGKMLRAGKSVCVISIDFRKKRTGKLIAQARHTKYLAVSSKL</sequence>
<feature type="region of interest" description="Disordered" evidence="19">
    <location>
        <begin position="1"/>
        <end position="21"/>
    </location>
</feature>
<dbReference type="SUPFAM" id="SSF54637">
    <property type="entry name" value="Thioesterase/thiol ester dehydrase-isomerase"/>
    <property type="match status" value="1"/>
</dbReference>
<keyword evidence="6" id="KW-0963">Cytoplasm</keyword>
<dbReference type="InterPro" id="IPR039298">
    <property type="entry name" value="ACOT13"/>
</dbReference>
<evidence type="ECO:0000256" key="3">
    <source>
        <dbReference type="ARBA" id="ARBA00004186"/>
    </source>
</evidence>
<dbReference type="GO" id="GO:0047617">
    <property type="term" value="F:fatty acyl-CoA hydrolase activity"/>
    <property type="evidence" value="ECO:0007669"/>
    <property type="project" value="InterPro"/>
</dbReference>
<dbReference type="InterPro" id="IPR029069">
    <property type="entry name" value="HotDog_dom_sf"/>
</dbReference>
<evidence type="ECO:0000256" key="15">
    <source>
        <dbReference type="ARBA" id="ARBA00064709"/>
    </source>
</evidence>
<name>A0AAD8WYT7_LOLMU</name>
<proteinExistence type="inferred from homology"/>
<evidence type="ECO:0000256" key="5">
    <source>
        <dbReference type="ARBA" id="ARBA00008324"/>
    </source>
</evidence>
<evidence type="ECO:0000313" key="21">
    <source>
        <dbReference type="EMBL" id="KAK1683268.1"/>
    </source>
</evidence>
<evidence type="ECO:0000259" key="20">
    <source>
        <dbReference type="Pfam" id="PF03061"/>
    </source>
</evidence>
<evidence type="ECO:0000256" key="8">
    <source>
        <dbReference type="ARBA" id="ARBA00022990"/>
    </source>
</evidence>
<evidence type="ECO:0000256" key="9">
    <source>
        <dbReference type="ARBA" id="ARBA00023098"/>
    </source>
</evidence>
<keyword evidence="12" id="KW-0539">Nucleus</keyword>
<evidence type="ECO:0000256" key="2">
    <source>
        <dbReference type="ARBA" id="ARBA00004173"/>
    </source>
</evidence>
<evidence type="ECO:0000256" key="10">
    <source>
        <dbReference type="ARBA" id="ARBA00023128"/>
    </source>
</evidence>
<dbReference type="GO" id="GO:0005739">
    <property type="term" value="C:mitochondrion"/>
    <property type="evidence" value="ECO:0007669"/>
    <property type="project" value="UniProtKB-SubCell"/>
</dbReference>
<evidence type="ECO:0000256" key="17">
    <source>
        <dbReference type="ARBA" id="ARBA00081533"/>
    </source>
</evidence>
<evidence type="ECO:0000256" key="19">
    <source>
        <dbReference type="SAM" id="MobiDB-lite"/>
    </source>
</evidence>
<dbReference type="InterPro" id="IPR028877">
    <property type="entry name" value="Ribosomal_eL20"/>
</dbReference>
<evidence type="ECO:0000256" key="18">
    <source>
        <dbReference type="ARBA" id="ARBA00083956"/>
    </source>
</evidence>